<dbReference type="eggNOG" id="ENOG502SHDI">
    <property type="taxonomic scope" value="Eukaryota"/>
</dbReference>
<dbReference type="EnsemblPlants" id="KQL23885">
    <property type="protein sequence ID" value="KQL23885"/>
    <property type="gene ID" value="SETIT_032613mg"/>
</dbReference>
<dbReference type="Proteomes" id="UP000004995">
    <property type="component" value="Unassembled WGS sequence"/>
</dbReference>
<evidence type="ECO:0000313" key="2">
    <source>
        <dbReference type="EnsemblPlants" id="KQL23885"/>
    </source>
</evidence>
<name>K4A171_SETIT</name>
<feature type="domain" description="Transposase-associated" evidence="1">
    <location>
        <begin position="3"/>
        <end position="75"/>
    </location>
</feature>
<reference evidence="3" key="1">
    <citation type="journal article" date="2012" name="Nat. Biotechnol.">
        <title>Reference genome sequence of the model plant Setaria.</title>
        <authorList>
            <person name="Bennetzen J.L."/>
            <person name="Schmutz J."/>
            <person name="Wang H."/>
            <person name="Percifield R."/>
            <person name="Hawkins J."/>
            <person name="Pontaroli A.C."/>
            <person name="Estep M."/>
            <person name="Feng L."/>
            <person name="Vaughn J.N."/>
            <person name="Grimwood J."/>
            <person name="Jenkins J."/>
            <person name="Barry K."/>
            <person name="Lindquist E."/>
            <person name="Hellsten U."/>
            <person name="Deshpande S."/>
            <person name="Wang X."/>
            <person name="Wu X."/>
            <person name="Mitros T."/>
            <person name="Triplett J."/>
            <person name="Yang X."/>
            <person name="Ye C.Y."/>
            <person name="Mauro-Herrera M."/>
            <person name="Wang L."/>
            <person name="Li P."/>
            <person name="Sharma M."/>
            <person name="Sharma R."/>
            <person name="Ronald P.C."/>
            <person name="Panaud O."/>
            <person name="Kellogg E.A."/>
            <person name="Brutnell T.P."/>
            <person name="Doust A.N."/>
            <person name="Tuskan G.A."/>
            <person name="Rokhsar D."/>
            <person name="Devos K.M."/>
        </authorList>
    </citation>
    <scope>NUCLEOTIDE SEQUENCE [LARGE SCALE GENOMIC DNA]</scope>
    <source>
        <strain evidence="3">cv. Yugu1</strain>
    </source>
</reference>
<evidence type="ECO:0000259" key="1">
    <source>
        <dbReference type="Pfam" id="PF13963"/>
    </source>
</evidence>
<sequence length="222" mass="25109">MDRSWMKKSRWEIAYEDGVEEFLAFAYWNLPHDSEILCACKKCNNRITQSRDEVRIHLRCDGILQGYTTWVHHGENYDRPSIAFVDEPNITTLPASGIVQGCQDGESDSMQELLHAAFGRAAGLPQGEADDFQSGFAGMEHNAPEDLVNPARGDDLGRDQNIYERFFKDAHIRLYPGCKYSRLSFLVHLYHLKCLNGWSQESFGALLGLLSSTLPPEANLPK</sequence>
<dbReference type="AlphaFoldDB" id="K4A171"/>
<dbReference type="InterPro" id="IPR029480">
    <property type="entry name" value="Transpos_assoc"/>
</dbReference>
<proteinExistence type="predicted"/>
<dbReference type="OMA" id="CELECRE"/>
<protein>
    <recommendedName>
        <fullName evidence="1">Transposase-associated domain-containing protein</fullName>
    </recommendedName>
</protein>
<organism evidence="2 3">
    <name type="scientific">Setaria italica</name>
    <name type="common">Foxtail millet</name>
    <name type="synonym">Panicum italicum</name>
    <dbReference type="NCBI Taxonomy" id="4555"/>
    <lineage>
        <taxon>Eukaryota</taxon>
        <taxon>Viridiplantae</taxon>
        <taxon>Streptophyta</taxon>
        <taxon>Embryophyta</taxon>
        <taxon>Tracheophyta</taxon>
        <taxon>Spermatophyta</taxon>
        <taxon>Magnoliopsida</taxon>
        <taxon>Liliopsida</taxon>
        <taxon>Poales</taxon>
        <taxon>Poaceae</taxon>
        <taxon>PACMAD clade</taxon>
        <taxon>Panicoideae</taxon>
        <taxon>Panicodae</taxon>
        <taxon>Paniceae</taxon>
        <taxon>Cenchrinae</taxon>
        <taxon>Setaria</taxon>
    </lineage>
</organism>
<dbReference type="Gramene" id="KQL23885">
    <property type="protein sequence ID" value="KQL23885"/>
    <property type="gene ID" value="SETIT_032613mg"/>
</dbReference>
<dbReference type="FunCoup" id="K4A171">
    <property type="interactions" value="301"/>
</dbReference>
<dbReference type="Pfam" id="PF13963">
    <property type="entry name" value="Transpos_assoc"/>
    <property type="match status" value="1"/>
</dbReference>
<dbReference type="HOGENOM" id="CLU_012006_2_2_1"/>
<accession>K4A171</accession>
<evidence type="ECO:0000313" key="3">
    <source>
        <dbReference type="Proteomes" id="UP000004995"/>
    </source>
</evidence>
<keyword evidence="3" id="KW-1185">Reference proteome</keyword>
<dbReference type="InParanoid" id="K4A171"/>
<reference evidence="2" key="2">
    <citation type="submission" date="2018-08" db="UniProtKB">
        <authorList>
            <consortium name="EnsemblPlants"/>
        </authorList>
    </citation>
    <scope>IDENTIFICATION</scope>
    <source>
        <strain evidence="2">Yugu1</strain>
    </source>
</reference>
<dbReference type="EMBL" id="AGNK02000959">
    <property type="status" value="NOT_ANNOTATED_CDS"/>
    <property type="molecule type" value="Genomic_DNA"/>
</dbReference>